<comment type="caution">
    <text evidence="13">The sequence shown here is derived from an EMBL/GenBank/DDBJ whole genome shotgun (WGS) entry which is preliminary data.</text>
</comment>
<evidence type="ECO:0000256" key="10">
    <source>
        <dbReference type="SAM" id="MobiDB-lite"/>
    </source>
</evidence>
<sequence>MARHGDTRSPSPVGSTYSSSRRPRREDDRYDRTRRDDGRSYRRSRSPERRYRGRDRPRERDPYRRRDLPVDRRDEDTYRPARRDRSRERRRDDDHDFRRRSRDRDYRSRRDDSRDRDRRRIDDSADLKPKSRRDDSRDRAPSRRSRSRTREPSKPSTPAPTAQTDEQKKAERLAKLEAWKQKQAAEREKKQKEQASVDPKKILEAIDRKSVVSPGPAAFPGKLKFDPKAIVKSSTTTTAAPAVLGTDVAVPIPVKTPSVIKPTAPSAVPATLSGPLKAKGNVSGFGLGARQVAETEKPSASKTLGFGDADEKSTRKKLEKLPTAPLDVGGQVDDALEDDDVDMQVEGAEEHAAVERRDTRLQSQNDDVQMEDSTNAQADSTPMEVDDDEEIDPLDAFMAELQDSTPPERKFGATFAKKNTHQQPEAMFGDDEDVDVTAVGDEKAEDVLALAAIKKKKREMPDIDHTKIEYEPFRKEFYTEPSNLADMTEEEVASLRLELDGIKVRGRDVPKPVQKWSQCGLGVQTLDVVHKLGWENLTSIQAQAIPTIMSGRDVIGVAKTGSGKTGAFLVPMFRHIKDQRPLASTDGPISMILSPTRELATQIHKDCKPFLKALGLRAVCAYGGAPIKDQIAELKRGAEIIVCTAGRLIDLLAANQGRVLNLRRITYVVLDEGDRMFDMGFGPQVVKIMASIRPDRQTVLFSATFPKSMEALARKTLNEPVEITVGGKSVVAPEITQIVEVRNNDQKFVRLLELLGNLYEDDANEDYRTLIFVDRQEAADDLLKQLMYKGYPCMSIHGGKDQIDRDSTIQEFKAGIFPILVATSVAARGLDVKQLKLVVNYDAPNHLEDYVHRAGRTGRAGNTGTAVTFVTEEQDRYALDIAKALKQSGQEVPEPLQKLVDGFNEKVKSGKEKNFSRHGFGGKGLDRLNMERETARLRERKAYKTGDDMDDEEDKLETEQESDERFNKAISAVRSAAEPTAPAAPASVSMPGVPKGIDLDGKIVVHRTERAPANASKNPLDKVGSAVADIHARLSRAGVMRSGVPIDNRGPDAGAFHATLEINDFPQKARWAVTNRTNVAKILEASGTSITTKGNFYAAGKEPGPGELPKLYILVEGETEISVTTAIHELRRLLKDATLAASEGEARAPVGGRYNVL</sequence>
<proteinExistence type="predicted"/>
<keyword evidence="5" id="KW-0378">Hydrolase</keyword>
<dbReference type="AlphaFoldDB" id="A0A0A2LF40"/>
<dbReference type="SMART" id="SM00490">
    <property type="entry name" value="HELICc"/>
    <property type="match status" value="1"/>
</dbReference>
<dbReference type="InterPro" id="IPR027417">
    <property type="entry name" value="P-loop_NTPase"/>
</dbReference>
<dbReference type="GO" id="GO:0005634">
    <property type="term" value="C:nucleus"/>
    <property type="evidence" value="ECO:0007669"/>
    <property type="project" value="UniProtKB-SubCell"/>
</dbReference>
<gene>
    <name evidence="13" type="ORF">PITC_010930</name>
</gene>
<evidence type="ECO:0000256" key="5">
    <source>
        <dbReference type="ARBA" id="ARBA00022801"/>
    </source>
</evidence>
<feature type="domain" description="Helicase C-terminal" evidence="12">
    <location>
        <begin position="750"/>
        <end position="900"/>
    </location>
</feature>
<feature type="region of interest" description="Disordered" evidence="10">
    <location>
        <begin position="942"/>
        <end position="963"/>
    </location>
</feature>
<dbReference type="GO" id="GO:0016787">
    <property type="term" value="F:hydrolase activity"/>
    <property type="evidence" value="ECO:0007669"/>
    <property type="project" value="UniProtKB-KW"/>
</dbReference>
<comment type="catalytic activity">
    <reaction evidence="9">
        <text>ATP + H2O = ADP + phosphate + H(+)</text>
        <dbReference type="Rhea" id="RHEA:13065"/>
        <dbReference type="ChEBI" id="CHEBI:15377"/>
        <dbReference type="ChEBI" id="CHEBI:15378"/>
        <dbReference type="ChEBI" id="CHEBI:30616"/>
        <dbReference type="ChEBI" id="CHEBI:43474"/>
        <dbReference type="ChEBI" id="CHEBI:456216"/>
        <dbReference type="EC" id="3.6.4.13"/>
    </reaction>
</comment>
<dbReference type="Pfam" id="PF23469">
    <property type="entry name" value="KH_12"/>
    <property type="match status" value="1"/>
</dbReference>
<dbReference type="SMART" id="SM00487">
    <property type="entry name" value="DEXDc"/>
    <property type="match status" value="1"/>
</dbReference>
<feature type="compositionally biased region" description="Basic and acidic residues" evidence="10">
    <location>
        <begin position="165"/>
        <end position="201"/>
    </location>
</feature>
<dbReference type="PROSITE" id="PS51192">
    <property type="entry name" value="HELICASE_ATP_BIND_1"/>
    <property type="match status" value="1"/>
</dbReference>
<evidence type="ECO:0000313" key="13">
    <source>
        <dbReference type="EMBL" id="KGO75240.1"/>
    </source>
</evidence>
<dbReference type="GO" id="GO:0003676">
    <property type="term" value="F:nucleic acid binding"/>
    <property type="evidence" value="ECO:0007669"/>
    <property type="project" value="InterPro"/>
</dbReference>
<evidence type="ECO:0000259" key="12">
    <source>
        <dbReference type="PROSITE" id="PS51194"/>
    </source>
</evidence>
<organism evidence="13 14">
    <name type="scientific">Penicillium italicum</name>
    <name type="common">Blue mold</name>
    <dbReference type="NCBI Taxonomy" id="40296"/>
    <lineage>
        <taxon>Eukaryota</taxon>
        <taxon>Fungi</taxon>
        <taxon>Dikarya</taxon>
        <taxon>Ascomycota</taxon>
        <taxon>Pezizomycotina</taxon>
        <taxon>Eurotiomycetes</taxon>
        <taxon>Eurotiomycetidae</taxon>
        <taxon>Eurotiales</taxon>
        <taxon>Aspergillaceae</taxon>
        <taxon>Penicillium</taxon>
    </lineage>
</organism>
<feature type="compositionally biased region" description="Acidic residues" evidence="10">
    <location>
        <begin position="948"/>
        <end position="962"/>
    </location>
</feature>
<dbReference type="GO" id="GO:0003724">
    <property type="term" value="F:RNA helicase activity"/>
    <property type="evidence" value="ECO:0007669"/>
    <property type="project" value="UniProtKB-EC"/>
</dbReference>
<dbReference type="Pfam" id="PF00271">
    <property type="entry name" value="Helicase_C"/>
    <property type="match status" value="1"/>
</dbReference>
<dbReference type="InterPro" id="IPR001650">
    <property type="entry name" value="Helicase_C-like"/>
</dbReference>
<keyword evidence="8" id="KW-0539">Nucleus</keyword>
<dbReference type="Pfam" id="PF00270">
    <property type="entry name" value="DEAD"/>
    <property type="match status" value="1"/>
</dbReference>
<dbReference type="Proteomes" id="UP000030104">
    <property type="component" value="Unassembled WGS sequence"/>
</dbReference>
<reference evidence="13 14" key="1">
    <citation type="journal article" date="2015" name="Mol. Plant Microbe Interact.">
        <title>Genome, transcriptome, and functional analyses of Penicillium expansum provide new insights into secondary metabolism and pathogenicity.</title>
        <authorList>
            <person name="Ballester A.R."/>
            <person name="Marcet-Houben M."/>
            <person name="Levin E."/>
            <person name="Sela N."/>
            <person name="Selma-Lazaro C."/>
            <person name="Carmona L."/>
            <person name="Wisniewski M."/>
            <person name="Droby S."/>
            <person name="Gonzalez-Candelas L."/>
            <person name="Gabaldon T."/>
        </authorList>
    </citation>
    <scope>NUCLEOTIDE SEQUENCE [LARGE SCALE GENOMIC DNA]</scope>
    <source>
        <strain evidence="13 14">PHI-1</strain>
    </source>
</reference>
<feature type="compositionally biased region" description="Low complexity" evidence="10">
    <location>
        <begin position="8"/>
        <end position="20"/>
    </location>
</feature>
<comment type="subcellular location">
    <subcellularLocation>
        <location evidence="1">Nucleus</location>
    </subcellularLocation>
</comment>
<dbReference type="SUPFAM" id="SSF52540">
    <property type="entry name" value="P-loop containing nucleoside triphosphate hydrolases"/>
    <property type="match status" value="1"/>
</dbReference>
<evidence type="ECO:0000256" key="6">
    <source>
        <dbReference type="ARBA" id="ARBA00022806"/>
    </source>
</evidence>
<evidence type="ECO:0000313" key="14">
    <source>
        <dbReference type="Proteomes" id="UP000030104"/>
    </source>
</evidence>
<dbReference type="FunFam" id="3.40.50.300:FF:000079">
    <property type="entry name" value="probable ATP-dependent RNA helicase DDX17"/>
    <property type="match status" value="1"/>
</dbReference>
<feature type="region of interest" description="Disordered" evidence="10">
    <location>
        <begin position="349"/>
        <end position="387"/>
    </location>
</feature>
<keyword evidence="7" id="KW-0067">ATP-binding</keyword>
<feature type="compositionally biased region" description="Basic and acidic residues" evidence="10">
    <location>
        <begin position="24"/>
        <end position="141"/>
    </location>
</feature>
<dbReference type="STRING" id="40296.A0A0A2LF40"/>
<keyword evidence="4" id="KW-0547">Nucleotide-binding</keyword>
<evidence type="ECO:0000256" key="2">
    <source>
        <dbReference type="ARBA" id="ARBA00012552"/>
    </source>
</evidence>
<evidence type="ECO:0000256" key="3">
    <source>
        <dbReference type="ARBA" id="ARBA00022664"/>
    </source>
</evidence>
<dbReference type="GO" id="GO:0005524">
    <property type="term" value="F:ATP binding"/>
    <property type="evidence" value="ECO:0007669"/>
    <property type="project" value="UniProtKB-KW"/>
</dbReference>
<dbReference type="InterPro" id="IPR056149">
    <property type="entry name" value="PRP5/DDX46/KHDC4_KH"/>
</dbReference>
<accession>A0A0A2LF40</accession>
<dbReference type="Gene3D" id="3.40.50.300">
    <property type="entry name" value="P-loop containing nucleotide triphosphate hydrolases"/>
    <property type="match status" value="2"/>
</dbReference>
<dbReference type="InterPro" id="IPR014001">
    <property type="entry name" value="Helicase_ATP-bd"/>
</dbReference>
<evidence type="ECO:0000256" key="9">
    <source>
        <dbReference type="ARBA" id="ARBA00047984"/>
    </source>
</evidence>
<dbReference type="OMA" id="QLPMKKW"/>
<dbReference type="PROSITE" id="PS51194">
    <property type="entry name" value="HELICASE_CTER"/>
    <property type="match status" value="1"/>
</dbReference>
<evidence type="ECO:0000256" key="8">
    <source>
        <dbReference type="ARBA" id="ARBA00023242"/>
    </source>
</evidence>
<keyword evidence="3" id="KW-0507">mRNA processing</keyword>
<dbReference type="HOGENOM" id="CLU_003041_0_3_1"/>
<evidence type="ECO:0000259" key="11">
    <source>
        <dbReference type="PROSITE" id="PS51192"/>
    </source>
</evidence>
<evidence type="ECO:0000256" key="4">
    <source>
        <dbReference type="ARBA" id="ARBA00022741"/>
    </source>
</evidence>
<feature type="region of interest" description="Disordered" evidence="10">
    <location>
        <begin position="1"/>
        <end position="201"/>
    </location>
</feature>
<feature type="compositionally biased region" description="Basic and acidic residues" evidence="10">
    <location>
        <begin position="349"/>
        <end position="360"/>
    </location>
</feature>
<protein>
    <recommendedName>
        <fullName evidence="2">RNA helicase</fullName>
        <ecNumber evidence="2">3.6.4.13</ecNumber>
    </recommendedName>
</protein>
<feature type="domain" description="Helicase ATP-binding" evidence="11">
    <location>
        <begin position="545"/>
        <end position="723"/>
    </location>
</feature>
<dbReference type="EMBL" id="JQGA01000482">
    <property type="protein sequence ID" value="KGO75240.1"/>
    <property type="molecule type" value="Genomic_DNA"/>
</dbReference>
<keyword evidence="14" id="KW-1185">Reference proteome</keyword>
<dbReference type="EC" id="3.6.4.13" evidence="2"/>
<dbReference type="GO" id="GO:0006397">
    <property type="term" value="P:mRNA processing"/>
    <property type="evidence" value="ECO:0007669"/>
    <property type="project" value="UniProtKB-KW"/>
</dbReference>
<dbReference type="PANTHER" id="PTHR47958">
    <property type="entry name" value="ATP-DEPENDENT RNA HELICASE DBP3"/>
    <property type="match status" value="1"/>
</dbReference>
<dbReference type="InterPro" id="IPR011545">
    <property type="entry name" value="DEAD/DEAH_box_helicase_dom"/>
</dbReference>
<dbReference type="CDD" id="cd18787">
    <property type="entry name" value="SF2_C_DEAD"/>
    <property type="match status" value="1"/>
</dbReference>
<dbReference type="CDD" id="cd17953">
    <property type="entry name" value="DEADc_DDX46"/>
    <property type="match status" value="1"/>
</dbReference>
<feature type="region of interest" description="Disordered" evidence="10">
    <location>
        <begin position="292"/>
        <end position="333"/>
    </location>
</feature>
<feature type="compositionally biased region" description="Polar residues" evidence="10">
    <location>
        <begin position="361"/>
        <end position="380"/>
    </location>
</feature>
<dbReference type="PhylomeDB" id="A0A0A2LF40"/>
<evidence type="ECO:0000256" key="1">
    <source>
        <dbReference type="ARBA" id="ARBA00004123"/>
    </source>
</evidence>
<evidence type="ECO:0000256" key="7">
    <source>
        <dbReference type="ARBA" id="ARBA00022840"/>
    </source>
</evidence>
<keyword evidence="6 13" id="KW-0347">Helicase</keyword>
<name>A0A0A2LF40_PENIT</name>
<dbReference type="OrthoDB" id="196131at2759"/>